<dbReference type="Proteomes" id="UP000437017">
    <property type="component" value="Unassembled WGS sequence"/>
</dbReference>
<dbReference type="GO" id="GO:0005829">
    <property type="term" value="C:cytosol"/>
    <property type="evidence" value="ECO:0007669"/>
    <property type="project" value="TreeGrafter"/>
</dbReference>
<protein>
    <recommendedName>
        <fullName evidence="2">Zuotin-like zuotin homology domain-containing protein</fullName>
    </recommendedName>
</protein>
<sequence length="116" mass="13853">FLFLKTLDLNDWKNQNHYAVLGFVHVKYKVMQRETKAAHKACLKCVTGGKKEKVPKLGDMNLSFDDAEAFYSCWHNFYYWREFSYLNEGKKAECHDERRGIEKQNRATRAQRKKKK</sequence>
<feature type="non-terminal residue" evidence="3">
    <location>
        <position position="1"/>
    </location>
</feature>
<dbReference type="EMBL" id="SGJD01000172">
    <property type="protein sequence ID" value="KAB0406518.1"/>
    <property type="molecule type" value="Genomic_DNA"/>
</dbReference>
<dbReference type="InterPro" id="IPR044634">
    <property type="entry name" value="Zuotin/DnaJC2"/>
</dbReference>
<evidence type="ECO:0000259" key="2">
    <source>
        <dbReference type="Pfam" id="PF21884"/>
    </source>
</evidence>
<dbReference type="PANTHER" id="PTHR43999:SF1">
    <property type="entry name" value="DNAJ HOMOLOG SUBFAMILY C MEMBER 2"/>
    <property type="match status" value="1"/>
</dbReference>
<feature type="domain" description="Zuotin-like zuotin homology" evidence="2">
    <location>
        <begin position="50"/>
        <end position="115"/>
    </location>
</feature>
<feature type="region of interest" description="Disordered" evidence="1">
    <location>
        <begin position="96"/>
        <end position="116"/>
    </location>
</feature>
<dbReference type="InterPro" id="IPR054076">
    <property type="entry name" value="ZUO1-like_ZHD"/>
</dbReference>
<comment type="caution">
    <text evidence="3">The sequence shown here is derived from an EMBL/GenBank/DDBJ whole genome shotgun (WGS) entry which is preliminary data.</text>
</comment>
<accession>A0A6A1QEF1</accession>
<gene>
    <name evidence="3" type="ORF">E2I00_002290</name>
</gene>
<evidence type="ECO:0000256" key="1">
    <source>
        <dbReference type="SAM" id="MobiDB-lite"/>
    </source>
</evidence>
<dbReference type="GO" id="GO:0051083">
    <property type="term" value="P:'de novo' cotranslational protein folding"/>
    <property type="evidence" value="ECO:0007669"/>
    <property type="project" value="InterPro"/>
</dbReference>
<dbReference type="Pfam" id="PF21884">
    <property type="entry name" value="ZUO1-like_ZHD"/>
    <property type="match status" value="1"/>
</dbReference>
<dbReference type="GO" id="GO:0043022">
    <property type="term" value="F:ribosome binding"/>
    <property type="evidence" value="ECO:0007669"/>
    <property type="project" value="InterPro"/>
</dbReference>
<feature type="compositionally biased region" description="Basic and acidic residues" evidence="1">
    <location>
        <begin position="96"/>
        <end position="105"/>
    </location>
</feature>
<dbReference type="PANTHER" id="PTHR43999">
    <property type="entry name" value="DNAJ HOMOLOG SUBFAMILY C MEMBER 2"/>
    <property type="match status" value="1"/>
</dbReference>
<dbReference type="GO" id="GO:0030544">
    <property type="term" value="F:Hsp70 protein binding"/>
    <property type="evidence" value="ECO:0007669"/>
    <property type="project" value="InterPro"/>
</dbReference>
<name>A0A6A1QEF1_BALPH</name>
<keyword evidence="4" id="KW-1185">Reference proteome</keyword>
<dbReference type="OrthoDB" id="1690618at2759"/>
<evidence type="ECO:0000313" key="3">
    <source>
        <dbReference type="EMBL" id="KAB0406518.1"/>
    </source>
</evidence>
<dbReference type="GO" id="GO:0006450">
    <property type="term" value="P:regulation of translational fidelity"/>
    <property type="evidence" value="ECO:0007669"/>
    <property type="project" value="InterPro"/>
</dbReference>
<dbReference type="AlphaFoldDB" id="A0A6A1QEF1"/>
<proteinExistence type="predicted"/>
<reference evidence="3 4" key="1">
    <citation type="journal article" date="2019" name="PLoS ONE">
        <title>Genomic analyses reveal an absence of contemporary introgressive admixture between fin whales and blue whales, despite known hybrids.</title>
        <authorList>
            <person name="Westbury M.V."/>
            <person name="Petersen B."/>
            <person name="Lorenzen E.D."/>
        </authorList>
    </citation>
    <scope>NUCLEOTIDE SEQUENCE [LARGE SCALE GENOMIC DNA]</scope>
    <source>
        <strain evidence="3">FinWhale-01</strain>
    </source>
</reference>
<evidence type="ECO:0000313" key="4">
    <source>
        <dbReference type="Proteomes" id="UP000437017"/>
    </source>
</evidence>
<organism evidence="3 4">
    <name type="scientific">Balaenoptera physalus</name>
    <name type="common">Fin whale</name>
    <name type="synonym">Balaena physalus</name>
    <dbReference type="NCBI Taxonomy" id="9770"/>
    <lineage>
        <taxon>Eukaryota</taxon>
        <taxon>Metazoa</taxon>
        <taxon>Chordata</taxon>
        <taxon>Craniata</taxon>
        <taxon>Vertebrata</taxon>
        <taxon>Euteleostomi</taxon>
        <taxon>Mammalia</taxon>
        <taxon>Eutheria</taxon>
        <taxon>Laurasiatheria</taxon>
        <taxon>Artiodactyla</taxon>
        <taxon>Whippomorpha</taxon>
        <taxon>Cetacea</taxon>
        <taxon>Mysticeti</taxon>
        <taxon>Balaenopteridae</taxon>
        <taxon>Balaenoptera</taxon>
    </lineage>
</organism>